<sequence length="467" mass="52027">MAPPSTEEQLRRGSEEIEVPGLSVHGGGHPSICTDQPSALGGPSAQNTEPRDDQALVSAESDRFSSRAHEVVSTKVDIDDQSHAQVMEDGSDDKDGSDDEDDIDEYGAQMVDENSDEEEVRDEYYAQVIDKDSETNCPGKNYSNEEADEVVARWCGSFIKAFNDCLNLREEILARGDKNARLPSFPLKVLPVVTSLCTQNSIYCYHREYMTHDTSTTASILGYGNPRTMLQVFSLRLASYESYPISVYGIIAVRDVLEPRRNHVFNRRRDDAVTVEQDFFTLPLCSPCRGMYAPDQALLEVDLWVKEGDGLPDEQLLSAYAEVYFQSHFNVMLTGRIPGNSCSLEMDFMFLSLSVEAVIQIFAKVDHPHRLRFTAFSSGFDHEIALFGDKFVGDGSLNQHVVAVRGKEKLDVRLQVEKMVFQWTFQDGVAGAVGSPDDSALEHGQFVVRVLFAPKDLQPVRPCLVAV</sequence>
<dbReference type="Pfam" id="PF20241">
    <property type="entry name" value="DUF6598"/>
    <property type="match status" value="1"/>
</dbReference>
<organism evidence="3 4">
    <name type="scientific">Hordeum vulgare subsp. vulgare</name>
    <name type="common">Domesticated barley</name>
    <dbReference type="NCBI Taxonomy" id="112509"/>
    <lineage>
        <taxon>Eukaryota</taxon>
        <taxon>Viridiplantae</taxon>
        <taxon>Streptophyta</taxon>
        <taxon>Embryophyta</taxon>
        <taxon>Tracheophyta</taxon>
        <taxon>Spermatophyta</taxon>
        <taxon>Magnoliopsida</taxon>
        <taxon>Liliopsida</taxon>
        <taxon>Poales</taxon>
        <taxon>Poaceae</taxon>
        <taxon>BOP clade</taxon>
        <taxon>Pooideae</taxon>
        <taxon>Triticodae</taxon>
        <taxon>Triticeae</taxon>
        <taxon>Hordeinae</taxon>
        <taxon>Hordeum</taxon>
    </lineage>
</organism>
<dbReference type="EnsemblPlants" id="HORVU.MOREX.r3.5HG0476360.1">
    <property type="protein sequence ID" value="HORVU.MOREX.r3.5HG0476360.1"/>
    <property type="gene ID" value="HORVU.MOREX.r3.5HG0476360"/>
</dbReference>
<dbReference type="RefSeq" id="XP_044946895.1">
    <property type="nucleotide sequence ID" value="XM_045090960.1"/>
</dbReference>
<dbReference type="AlphaFoldDB" id="A0A8I6YCS0"/>
<dbReference type="Proteomes" id="UP000011116">
    <property type="component" value="Chromosome 5H"/>
</dbReference>
<dbReference type="OMA" id="SICTDQP"/>
<reference evidence="4" key="1">
    <citation type="journal article" date="2012" name="Nature">
        <title>A physical, genetic and functional sequence assembly of the barley genome.</title>
        <authorList>
            <consortium name="The International Barley Genome Sequencing Consortium"/>
            <person name="Mayer K.F."/>
            <person name="Waugh R."/>
            <person name="Brown J.W."/>
            <person name="Schulman A."/>
            <person name="Langridge P."/>
            <person name="Platzer M."/>
            <person name="Fincher G.B."/>
            <person name="Muehlbauer G.J."/>
            <person name="Sato K."/>
            <person name="Close T.J."/>
            <person name="Wise R.P."/>
            <person name="Stein N."/>
        </authorList>
    </citation>
    <scope>NUCLEOTIDE SEQUENCE [LARGE SCALE GENOMIC DNA]</scope>
    <source>
        <strain evidence="4">cv. Morex</strain>
    </source>
</reference>
<accession>A0A8I6YCS0</accession>
<evidence type="ECO:0000256" key="1">
    <source>
        <dbReference type="SAM" id="MobiDB-lite"/>
    </source>
</evidence>
<feature type="compositionally biased region" description="Acidic residues" evidence="1">
    <location>
        <begin position="89"/>
        <end position="103"/>
    </location>
</feature>
<dbReference type="InterPro" id="IPR046533">
    <property type="entry name" value="DUF6598"/>
</dbReference>
<evidence type="ECO:0000313" key="3">
    <source>
        <dbReference type="EnsemblPlants" id="HORVU.MOREX.r3.5HG0476360.1"/>
    </source>
</evidence>
<protein>
    <recommendedName>
        <fullName evidence="2">DUF6598 domain-containing protein</fullName>
    </recommendedName>
</protein>
<gene>
    <name evidence="3" type="primary">LOC123395935</name>
</gene>
<proteinExistence type="predicted"/>
<name>A0A8I6YCS0_HORVV</name>
<feature type="compositionally biased region" description="Basic and acidic residues" evidence="1">
    <location>
        <begin position="49"/>
        <end position="82"/>
    </location>
</feature>
<dbReference type="Gramene" id="HORVU.MOREX.r3.5HG0476360.1">
    <property type="protein sequence ID" value="HORVU.MOREX.r3.5HG0476360.1"/>
    <property type="gene ID" value="HORVU.MOREX.r3.5HG0476360"/>
</dbReference>
<reference evidence="3" key="3">
    <citation type="submission" date="2022-01" db="UniProtKB">
        <authorList>
            <consortium name="EnsemblPlants"/>
        </authorList>
    </citation>
    <scope>IDENTIFICATION</scope>
    <source>
        <strain evidence="3">subsp. vulgare</strain>
    </source>
</reference>
<dbReference type="OrthoDB" id="677498at2759"/>
<dbReference type="PANTHER" id="PTHR33065:SF117">
    <property type="entry name" value="OS01G0590200 PROTEIN"/>
    <property type="match status" value="1"/>
</dbReference>
<evidence type="ECO:0000259" key="2">
    <source>
        <dbReference type="Pfam" id="PF20241"/>
    </source>
</evidence>
<dbReference type="Gramene" id="HORVU.MOREX.r2.5HG0394590.1">
    <property type="protein sequence ID" value="HORVU.MOREX.r2.5HG0394590.1"/>
    <property type="gene ID" value="HORVU.MOREX.r2.5HG0394590"/>
</dbReference>
<dbReference type="PANTHER" id="PTHR33065">
    <property type="entry name" value="OS07G0486400 PROTEIN"/>
    <property type="match status" value="1"/>
</dbReference>
<evidence type="ECO:0000313" key="4">
    <source>
        <dbReference type="Proteomes" id="UP000011116"/>
    </source>
</evidence>
<dbReference type="GeneID" id="123395935"/>
<feature type="region of interest" description="Disordered" evidence="1">
    <location>
        <begin position="1"/>
        <end position="103"/>
    </location>
</feature>
<reference evidence="3" key="2">
    <citation type="submission" date="2020-10" db="EMBL/GenBank/DDBJ databases">
        <authorList>
            <person name="Scholz U."/>
            <person name="Mascher M."/>
            <person name="Fiebig A."/>
        </authorList>
    </citation>
    <scope>NUCLEOTIDE SEQUENCE [LARGE SCALE GENOMIC DNA]</scope>
    <source>
        <strain evidence="3">cv. Morex</strain>
    </source>
</reference>
<dbReference type="KEGG" id="hvg:123395935"/>
<keyword evidence="4" id="KW-1185">Reference proteome</keyword>
<feature type="domain" description="DUF6598" evidence="2">
    <location>
        <begin position="229"/>
        <end position="417"/>
    </location>
</feature>